<evidence type="ECO:0000256" key="1">
    <source>
        <dbReference type="ARBA" id="ARBA00006284"/>
    </source>
</evidence>
<dbReference type="Gene3D" id="3.90.1510.10">
    <property type="entry name" value="Glycerate kinase, domain 2"/>
    <property type="match status" value="1"/>
</dbReference>
<reference evidence="5 6" key="1">
    <citation type="submission" date="2016-07" db="EMBL/GenBank/DDBJ databases">
        <title>Acinetobacter sp. ANC 4603.</title>
        <authorList>
            <person name="Radolfova-Krizova L."/>
            <person name="Nemec A."/>
        </authorList>
    </citation>
    <scope>NUCLEOTIDE SEQUENCE [LARGE SCALE GENOMIC DNA]</scope>
    <source>
        <strain evidence="5 6">ANC 4603</strain>
    </source>
</reference>
<comment type="similarity">
    <text evidence="1 4">Belongs to the glycerate kinase type-1 family.</text>
</comment>
<dbReference type="GO" id="GO:0008887">
    <property type="term" value="F:glycerate kinase activity"/>
    <property type="evidence" value="ECO:0007669"/>
    <property type="project" value="UniProtKB-UniRule"/>
</dbReference>
<dbReference type="InterPro" id="IPR018197">
    <property type="entry name" value="Glycerate_kinase_RE-like"/>
</dbReference>
<dbReference type="OrthoDB" id="9774290at2"/>
<dbReference type="RefSeq" id="WP_068885513.1">
    <property type="nucleotide sequence ID" value="NZ_CBCRUU010000003.1"/>
</dbReference>
<keyword evidence="2 4" id="KW-0808">Transferase</keyword>
<organism evidence="5 6">
    <name type="scientific">Acinetobacter celticus</name>
    <dbReference type="NCBI Taxonomy" id="1891224"/>
    <lineage>
        <taxon>Bacteria</taxon>
        <taxon>Pseudomonadati</taxon>
        <taxon>Pseudomonadota</taxon>
        <taxon>Gammaproteobacteria</taxon>
        <taxon>Moraxellales</taxon>
        <taxon>Moraxellaceae</taxon>
        <taxon>Acinetobacter</taxon>
    </lineage>
</organism>
<gene>
    <name evidence="5" type="ORF">BBP83_00720</name>
</gene>
<evidence type="ECO:0000256" key="3">
    <source>
        <dbReference type="ARBA" id="ARBA00022777"/>
    </source>
</evidence>
<dbReference type="Proteomes" id="UP000186553">
    <property type="component" value="Unassembled WGS sequence"/>
</dbReference>
<dbReference type="InterPro" id="IPR036129">
    <property type="entry name" value="Glycerate_kinase_sf"/>
</dbReference>
<evidence type="ECO:0000256" key="2">
    <source>
        <dbReference type="ARBA" id="ARBA00022679"/>
    </source>
</evidence>
<dbReference type="InterPro" id="IPR018193">
    <property type="entry name" value="Glyc_kinase_flavodox-like_fold"/>
</dbReference>
<dbReference type="EMBL" id="MBDL01000001">
    <property type="protein sequence ID" value="ODA14372.1"/>
    <property type="molecule type" value="Genomic_DNA"/>
</dbReference>
<dbReference type="InterPro" id="IPR004381">
    <property type="entry name" value="Glycerate_kinase"/>
</dbReference>
<dbReference type="PANTHER" id="PTHR21599:SF0">
    <property type="entry name" value="GLYCERATE KINASE"/>
    <property type="match status" value="1"/>
</dbReference>
<sequence length="381" mass="40241">MKTFILAPDSFKESLTAEQACIAMQRGIQTVFPDAECIHVPMADGGEGTVDAVLMAMQGQRINCEVKGPLPPQKVQTYFGLIEQGKTAVIEMAKANGIHLLQAIERNPLLTSTFGTGEMIIQALNTGVSKIIIGLGGSVTNDGGAGMVQALGAVFLDIHGNVIQGCGGELNRIHSIDLSALDPRLKQVEILIASDVNNLLCGPNGASIVFGPQKGASAEMVQQLDSNLRHFADVVKHTMGQDFRDVFGAGAAGGLGFGLIAFTHAKIQSGATLMIEHTHLAEKIAQADYVLTGEGKIDFQTKFGKTPWAVAQVAKSLNKPVMAFAGVLGEGIDELYQQGFSQIVGINPADCTLEEAMKNAEVNLENAVANSLRAFGEIAKQ</sequence>
<dbReference type="Gene3D" id="3.40.50.10350">
    <property type="entry name" value="Glycerate kinase, domain 1"/>
    <property type="match status" value="1"/>
</dbReference>
<evidence type="ECO:0000313" key="5">
    <source>
        <dbReference type="EMBL" id="ODA14372.1"/>
    </source>
</evidence>
<dbReference type="NCBIfam" id="TIGR00045">
    <property type="entry name" value="glycerate kinase"/>
    <property type="match status" value="1"/>
</dbReference>
<dbReference type="STRING" id="1891224.BBP83_00720"/>
<protein>
    <submittedName>
        <fullName evidence="5">Glycerate kinase</fullName>
    </submittedName>
</protein>
<dbReference type="Pfam" id="PF02595">
    <property type="entry name" value="Gly_kinase"/>
    <property type="match status" value="1"/>
</dbReference>
<dbReference type="PANTHER" id="PTHR21599">
    <property type="entry name" value="GLYCERATE KINASE"/>
    <property type="match status" value="1"/>
</dbReference>
<dbReference type="GO" id="GO:0031388">
    <property type="term" value="P:organic acid phosphorylation"/>
    <property type="evidence" value="ECO:0007669"/>
    <property type="project" value="UniProtKB-UniRule"/>
</dbReference>
<dbReference type="SUPFAM" id="SSF110738">
    <property type="entry name" value="Glycerate kinase I"/>
    <property type="match status" value="1"/>
</dbReference>
<proteinExistence type="inferred from homology"/>
<dbReference type="PIRSF" id="PIRSF006078">
    <property type="entry name" value="GlxK"/>
    <property type="match status" value="1"/>
</dbReference>
<accession>A0A1C3CZW9</accession>
<keyword evidence="3 4" id="KW-0418">Kinase</keyword>
<evidence type="ECO:0000313" key="6">
    <source>
        <dbReference type="Proteomes" id="UP000186553"/>
    </source>
</evidence>
<evidence type="ECO:0000256" key="4">
    <source>
        <dbReference type="PIRNR" id="PIRNR006078"/>
    </source>
</evidence>
<name>A0A1C3CZW9_9GAMM</name>
<comment type="caution">
    <text evidence="5">The sequence shown here is derived from an EMBL/GenBank/DDBJ whole genome shotgun (WGS) entry which is preliminary data.</text>
</comment>
<keyword evidence="6" id="KW-1185">Reference proteome</keyword>
<dbReference type="AlphaFoldDB" id="A0A1C3CZW9"/>